<protein>
    <recommendedName>
        <fullName evidence="1">DUF6533 domain-containing protein</fullName>
    </recommendedName>
</protein>
<gene>
    <name evidence="2" type="ORF">FOMPIDRAFT_1118985</name>
</gene>
<dbReference type="HOGENOM" id="CLU_2694463_0_0_1"/>
<sequence length="74" mass="8806">TAAVFYEYLLTFIQEVRQYWNRGINIPIALFLANRYFCLIHRLFLLVVVFVRPYPDVRASLVTAYRAVDGDDRY</sequence>
<dbReference type="Pfam" id="PF20151">
    <property type="entry name" value="DUF6533"/>
    <property type="match status" value="1"/>
</dbReference>
<evidence type="ECO:0000259" key="1">
    <source>
        <dbReference type="Pfam" id="PF20151"/>
    </source>
</evidence>
<evidence type="ECO:0000313" key="3">
    <source>
        <dbReference type="Proteomes" id="UP000015241"/>
    </source>
</evidence>
<dbReference type="OrthoDB" id="2803471at2759"/>
<feature type="non-terminal residue" evidence="2">
    <location>
        <position position="1"/>
    </location>
</feature>
<dbReference type="AlphaFoldDB" id="S8EAS2"/>
<accession>S8EAS2</accession>
<reference evidence="2 3" key="1">
    <citation type="journal article" date="2012" name="Science">
        <title>The Paleozoic origin of enzymatic lignin decomposition reconstructed from 31 fungal genomes.</title>
        <authorList>
            <person name="Floudas D."/>
            <person name="Binder M."/>
            <person name="Riley R."/>
            <person name="Barry K."/>
            <person name="Blanchette R.A."/>
            <person name="Henrissat B."/>
            <person name="Martinez A.T."/>
            <person name="Otillar R."/>
            <person name="Spatafora J.W."/>
            <person name="Yadav J.S."/>
            <person name="Aerts A."/>
            <person name="Benoit I."/>
            <person name="Boyd A."/>
            <person name="Carlson A."/>
            <person name="Copeland A."/>
            <person name="Coutinho P.M."/>
            <person name="de Vries R.P."/>
            <person name="Ferreira P."/>
            <person name="Findley K."/>
            <person name="Foster B."/>
            <person name="Gaskell J."/>
            <person name="Glotzer D."/>
            <person name="Gorecki P."/>
            <person name="Heitman J."/>
            <person name="Hesse C."/>
            <person name="Hori C."/>
            <person name="Igarashi K."/>
            <person name="Jurgens J.A."/>
            <person name="Kallen N."/>
            <person name="Kersten P."/>
            <person name="Kohler A."/>
            <person name="Kuees U."/>
            <person name="Kumar T.K.A."/>
            <person name="Kuo A."/>
            <person name="LaButti K."/>
            <person name="Larrondo L.F."/>
            <person name="Lindquist E."/>
            <person name="Ling A."/>
            <person name="Lombard V."/>
            <person name="Lucas S."/>
            <person name="Lundell T."/>
            <person name="Martin R."/>
            <person name="McLaughlin D.J."/>
            <person name="Morgenstern I."/>
            <person name="Morin E."/>
            <person name="Murat C."/>
            <person name="Nagy L.G."/>
            <person name="Nolan M."/>
            <person name="Ohm R.A."/>
            <person name="Patyshakuliyeva A."/>
            <person name="Rokas A."/>
            <person name="Ruiz-Duenas F.J."/>
            <person name="Sabat G."/>
            <person name="Salamov A."/>
            <person name="Samejima M."/>
            <person name="Schmutz J."/>
            <person name="Slot J.C."/>
            <person name="St John F."/>
            <person name="Stenlid J."/>
            <person name="Sun H."/>
            <person name="Sun S."/>
            <person name="Syed K."/>
            <person name="Tsang A."/>
            <person name="Wiebenga A."/>
            <person name="Young D."/>
            <person name="Pisabarro A."/>
            <person name="Eastwood D.C."/>
            <person name="Martin F."/>
            <person name="Cullen D."/>
            <person name="Grigoriev I.V."/>
            <person name="Hibbett D.S."/>
        </authorList>
    </citation>
    <scope>NUCLEOTIDE SEQUENCE</scope>
    <source>
        <strain evidence="3">FP-58527</strain>
    </source>
</reference>
<dbReference type="EMBL" id="KE504137">
    <property type="protein sequence ID" value="EPT02107.1"/>
    <property type="molecule type" value="Genomic_DNA"/>
</dbReference>
<dbReference type="Proteomes" id="UP000015241">
    <property type="component" value="Unassembled WGS sequence"/>
</dbReference>
<proteinExistence type="predicted"/>
<dbReference type="InterPro" id="IPR045340">
    <property type="entry name" value="DUF6533"/>
</dbReference>
<evidence type="ECO:0000313" key="2">
    <source>
        <dbReference type="EMBL" id="EPT02107.1"/>
    </source>
</evidence>
<dbReference type="InParanoid" id="S8EAS2"/>
<feature type="domain" description="DUF6533" evidence="1">
    <location>
        <begin position="2"/>
        <end position="39"/>
    </location>
</feature>
<keyword evidence="3" id="KW-1185">Reference proteome</keyword>
<organism evidence="2 3">
    <name type="scientific">Fomitopsis schrenkii</name>
    <name type="common">Brown rot fungus</name>
    <dbReference type="NCBI Taxonomy" id="2126942"/>
    <lineage>
        <taxon>Eukaryota</taxon>
        <taxon>Fungi</taxon>
        <taxon>Dikarya</taxon>
        <taxon>Basidiomycota</taxon>
        <taxon>Agaricomycotina</taxon>
        <taxon>Agaricomycetes</taxon>
        <taxon>Polyporales</taxon>
        <taxon>Fomitopsis</taxon>
    </lineage>
</organism>
<name>S8EAS2_FOMSC</name>